<dbReference type="AlphaFoldDB" id="X1U4R4"/>
<sequence length="230" mass="25500">VRVFSGTTEANFKKMTSNLGAPFEIVTSPPIIKLYPSCRGTAGCIDAILHLIRLHDINADSVVEVECRTSSHTPKELIHSRPRTALEGKFSLEYCMAVAIIDKEVGLKQFTDDKVKDPEIQELISKVRYTHPPEMGSTSTDSMRGRVEVVVRLDDGAELSRLVEVAKGDPENPLTVKEMESKFLDCAQVVFSRQDAKRILNEVSTLERIKDISVLMELLNSPSGDNGVKD</sequence>
<dbReference type="InterPro" id="IPR042183">
    <property type="entry name" value="MmgE/PrpD_sf_1"/>
</dbReference>
<evidence type="ECO:0000259" key="2">
    <source>
        <dbReference type="Pfam" id="PF19305"/>
    </source>
</evidence>
<dbReference type="GO" id="GO:0016829">
    <property type="term" value="F:lyase activity"/>
    <property type="evidence" value="ECO:0007669"/>
    <property type="project" value="InterPro"/>
</dbReference>
<organism evidence="3">
    <name type="scientific">marine sediment metagenome</name>
    <dbReference type="NCBI Taxonomy" id="412755"/>
    <lineage>
        <taxon>unclassified sequences</taxon>
        <taxon>metagenomes</taxon>
        <taxon>ecological metagenomes</taxon>
    </lineage>
</organism>
<dbReference type="InterPro" id="IPR036148">
    <property type="entry name" value="MmgE/PrpD_sf"/>
</dbReference>
<evidence type="ECO:0000313" key="3">
    <source>
        <dbReference type="EMBL" id="GAI94825.1"/>
    </source>
</evidence>
<proteinExistence type="inferred from homology"/>
<protein>
    <recommendedName>
        <fullName evidence="2">MmgE/PrpD C-terminal domain-containing protein</fullName>
    </recommendedName>
</protein>
<dbReference type="PANTHER" id="PTHR16943:SF8">
    <property type="entry name" value="2-METHYLCITRATE DEHYDRATASE"/>
    <property type="match status" value="1"/>
</dbReference>
<gene>
    <name evidence="3" type="ORF">S12H4_38769</name>
</gene>
<dbReference type="InterPro" id="IPR042188">
    <property type="entry name" value="MmgE/PrpD_sf_2"/>
</dbReference>
<feature type="non-terminal residue" evidence="3">
    <location>
        <position position="1"/>
    </location>
</feature>
<dbReference type="InterPro" id="IPR005656">
    <property type="entry name" value="MmgE_PrpD"/>
</dbReference>
<comment type="similarity">
    <text evidence="1">Belongs to the PrpD family.</text>
</comment>
<reference evidence="3" key="1">
    <citation type="journal article" date="2014" name="Front. Microbiol.">
        <title>High frequency of phylogenetically diverse reductive dehalogenase-homologous genes in deep subseafloor sedimentary metagenomes.</title>
        <authorList>
            <person name="Kawai M."/>
            <person name="Futagami T."/>
            <person name="Toyoda A."/>
            <person name="Takaki Y."/>
            <person name="Nishi S."/>
            <person name="Hori S."/>
            <person name="Arai W."/>
            <person name="Tsubouchi T."/>
            <person name="Morono Y."/>
            <person name="Uchiyama I."/>
            <person name="Ito T."/>
            <person name="Fujiyama A."/>
            <person name="Inagaki F."/>
            <person name="Takami H."/>
        </authorList>
    </citation>
    <scope>NUCLEOTIDE SEQUENCE</scope>
    <source>
        <strain evidence="3">Expedition CK06-06</strain>
    </source>
</reference>
<accession>X1U4R4</accession>
<dbReference type="Gene3D" id="3.30.1330.120">
    <property type="entry name" value="2-methylcitrate dehydratase PrpD"/>
    <property type="match status" value="1"/>
</dbReference>
<dbReference type="Pfam" id="PF19305">
    <property type="entry name" value="MmgE_PrpD_C"/>
    <property type="match status" value="1"/>
</dbReference>
<feature type="domain" description="MmgE/PrpD C-terminal" evidence="2">
    <location>
        <begin position="35"/>
        <end position="206"/>
    </location>
</feature>
<name>X1U4R4_9ZZZZ</name>
<dbReference type="PANTHER" id="PTHR16943">
    <property type="entry name" value="2-METHYLCITRATE DEHYDRATASE-RELATED"/>
    <property type="match status" value="1"/>
</dbReference>
<evidence type="ECO:0000256" key="1">
    <source>
        <dbReference type="ARBA" id="ARBA00006174"/>
    </source>
</evidence>
<dbReference type="EMBL" id="BARW01023362">
    <property type="protein sequence ID" value="GAI94825.1"/>
    <property type="molecule type" value="Genomic_DNA"/>
</dbReference>
<dbReference type="SUPFAM" id="SSF103378">
    <property type="entry name" value="2-methylcitrate dehydratase PrpD"/>
    <property type="match status" value="1"/>
</dbReference>
<dbReference type="Gene3D" id="1.10.4100.10">
    <property type="entry name" value="2-methylcitrate dehydratase PrpD"/>
    <property type="match status" value="1"/>
</dbReference>
<comment type="caution">
    <text evidence="3">The sequence shown here is derived from an EMBL/GenBank/DDBJ whole genome shotgun (WGS) entry which is preliminary data.</text>
</comment>
<dbReference type="InterPro" id="IPR045337">
    <property type="entry name" value="MmgE_PrpD_C"/>
</dbReference>